<reference evidence="1" key="1">
    <citation type="submission" date="2021-03" db="EMBL/GenBank/DDBJ databases">
        <title>Evolutionary priming and transition to the ectomycorrhizal habit in an iconic lineage of mushroom-forming fungi: is preadaptation a requirement?</title>
        <authorList>
            <consortium name="DOE Joint Genome Institute"/>
            <person name="Looney B.P."/>
            <person name="Miyauchi S."/>
            <person name="Morin E."/>
            <person name="Drula E."/>
            <person name="Courty P.E."/>
            <person name="Chicoki N."/>
            <person name="Fauchery L."/>
            <person name="Kohler A."/>
            <person name="Kuo A."/>
            <person name="LaButti K."/>
            <person name="Pangilinan J."/>
            <person name="Lipzen A."/>
            <person name="Riley R."/>
            <person name="Andreopoulos W."/>
            <person name="He G."/>
            <person name="Johnson J."/>
            <person name="Barry K.W."/>
            <person name="Grigoriev I.V."/>
            <person name="Nagy L."/>
            <person name="Hibbett D."/>
            <person name="Henrissat B."/>
            <person name="Matheny P.B."/>
            <person name="Labbe J."/>
            <person name="Martin A.F."/>
        </authorList>
    </citation>
    <scope>NUCLEOTIDE SEQUENCE</scope>
    <source>
        <strain evidence="1">BPL698</strain>
    </source>
</reference>
<dbReference type="EMBL" id="JAGFNK010000797">
    <property type="protein sequence ID" value="KAI9439464.1"/>
    <property type="molecule type" value="Genomic_DNA"/>
</dbReference>
<gene>
    <name evidence="1" type="ORF">F5148DRAFT_989180</name>
</gene>
<proteinExistence type="predicted"/>
<evidence type="ECO:0000313" key="2">
    <source>
        <dbReference type="Proteomes" id="UP001207468"/>
    </source>
</evidence>
<comment type="caution">
    <text evidence="1">The sequence shown here is derived from an EMBL/GenBank/DDBJ whole genome shotgun (WGS) entry which is preliminary data.</text>
</comment>
<protein>
    <submittedName>
        <fullName evidence="1">Amidohydrolase 2</fullName>
    </submittedName>
</protein>
<keyword evidence="2" id="KW-1185">Reference proteome</keyword>
<sequence length="416" mass="46116">MTPHDHPLDAESYIDILRDYPAIDNHAHPLLTEENRARLAFEGLASEAEGAALDDAVYTLPLAAARRDLVRLYGLPRHASWEDVKEHRSARAYDELCRLCFSKARTQCILIDDGLGGVNEMAEGFRWHDRYTASPTRRIVRVEVVAQVRNDLLVELFGAGGSPDARVLQTFSATLRALLEASAEDPSVAGFKSVVCYRTGLDVSAVPDPVAELLALRVSHESFRSRTSDGPLRLADKALNDLVVRVTLEVAAEHGIPVQFHTGLGDADITLTRASPAHLQPLIASNPRTTFVLLHGSYPYTREAGYLTAMYKNVYLDMGEVFPMLSGAGQESLIRQVLELTPTNKVMWSSDGHWWPESYYLGSFQARRALSSVLRDAVEADELTEDEAARVAKDILFHTANRVYRLGLEPQSLVPR</sequence>
<organism evidence="1 2">
    <name type="scientific">Russula earlei</name>
    <dbReference type="NCBI Taxonomy" id="71964"/>
    <lineage>
        <taxon>Eukaryota</taxon>
        <taxon>Fungi</taxon>
        <taxon>Dikarya</taxon>
        <taxon>Basidiomycota</taxon>
        <taxon>Agaricomycotina</taxon>
        <taxon>Agaricomycetes</taxon>
        <taxon>Russulales</taxon>
        <taxon>Russulaceae</taxon>
        <taxon>Russula</taxon>
    </lineage>
</organism>
<dbReference type="Proteomes" id="UP001207468">
    <property type="component" value="Unassembled WGS sequence"/>
</dbReference>
<evidence type="ECO:0000313" key="1">
    <source>
        <dbReference type="EMBL" id="KAI9439464.1"/>
    </source>
</evidence>
<accession>A0ACC0TS47</accession>
<name>A0ACC0TS47_9AGAM</name>